<dbReference type="GO" id="GO:0009982">
    <property type="term" value="F:pseudouridine synthase activity"/>
    <property type="evidence" value="ECO:0007669"/>
    <property type="project" value="InterPro"/>
</dbReference>
<dbReference type="GO" id="GO:0005634">
    <property type="term" value="C:nucleus"/>
    <property type="evidence" value="ECO:0007669"/>
    <property type="project" value="TreeGrafter"/>
</dbReference>
<dbReference type="PANTHER" id="PTHR11142">
    <property type="entry name" value="PSEUDOURIDYLATE SYNTHASE"/>
    <property type="match status" value="1"/>
</dbReference>
<dbReference type="InterPro" id="IPR020103">
    <property type="entry name" value="PsdUridine_synth_cat_dom_sf"/>
</dbReference>
<evidence type="ECO:0000313" key="6">
    <source>
        <dbReference type="EMBL" id="CAI6342439.1"/>
    </source>
</evidence>
<dbReference type="InterPro" id="IPR020097">
    <property type="entry name" value="PsdUridine_synth_TruA_a/b_dom"/>
</dbReference>
<dbReference type="AlphaFoldDB" id="A0A9W4XSB0"/>
<dbReference type="Proteomes" id="UP001152607">
    <property type="component" value="Unassembled WGS sequence"/>
</dbReference>
<dbReference type="EMBL" id="CAOQHR010000013">
    <property type="protein sequence ID" value="CAI6342439.1"/>
    <property type="molecule type" value="Genomic_DNA"/>
</dbReference>
<gene>
    <name evidence="6" type="ORF">PDIGIT_LOCUS15646</name>
</gene>
<name>A0A9W4XSB0_9PLEO</name>
<dbReference type="OrthoDB" id="25767at2759"/>
<evidence type="ECO:0000256" key="1">
    <source>
        <dbReference type="ARBA" id="ARBA00009375"/>
    </source>
</evidence>
<dbReference type="InterPro" id="IPR001406">
    <property type="entry name" value="PsdUridine_synth_TruA"/>
</dbReference>
<evidence type="ECO:0000256" key="2">
    <source>
        <dbReference type="ARBA" id="ARBA00022694"/>
    </source>
</evidence>
<feature type="compositionally biased region" description="Polar residues" evidence="4">
    <location>
        <begin position="96"/>
        <end position="110"/>
    </location>
</feature>
<feature type="domain" description="Pseudouridine synthase I TruA alpha/beta" evidence="5">
    <location>
        <begin position="375"/>
        <end position="509"/>
    </location>
</feature>
<dbReference type="PANTHER" id="PTHR11142:SF5">
    <property type="entry name" value="TRNA PSEUDOURIDINE(38_39) SYNTHASE"/>
    <property type="match status" value="1"/>
</dbReference>
<dbReference type="HAMAP" id="MF_00171">
    <property type="entry name" value="TruA"/>
    <property type="match status" value="1"/>
</dbReference>
<dbReference type="InterPro" id="IPR020095">
    <property type="entry name" value="PsdUridine_synth_TruA_C"/>
</dbReference>
<sequence length="678" mass="76481">MRPSLPLLPHVFPELEPHLHRLFCTRRSHHQLSRVSRRVRVQQSSPSWKPRMAGNAAYEQWTQEQLIARIKELEGKLTTDSPLSTVETNKPVEPNPHTTSFAVPAPTTTRVPYRKPPKQPPKAFDASKYNTRFIALKFAYLGQNYQGFEHHKNNKTPLPTIEEELWKALMKTRLINPTKSESKDEGYAKVDRKTHTAWNREGADVNWDGCEYSKCGRTDRGVSAFGQVIGIRVRSNRPLPKLKPVPEPDQLESVDQEQTESEIPQDYIRLPSDSETEEPPPQSFSDLTDELPYIELLNRVLPPDIRVYAWCPNPPADFSARFSCKERRYKYFFTNPCFAPPPGPSSLYTPATTEEDGESTPIREGYLDIAKMQQACNHLIGLHDFRNFCKIDASKQLTNFNRRIFHAEIEEISPLSLPSFLSHTAIAPPTSSISGSQPEPPKMYSFTLHGSAFLWHQVRSLVAILFLVGQSLEQPSIVPALLNISKNPTRPKYEMASDAPLVLWDCIFPHAEEVQSSEEREHGYEDRLEWIYVGDGGGAPSPGSNNKNSGEVPLGKGKWGRGGVVDDVWEVWRRNKIDETLSGLLLDRIAGLGRSALDADVFREGGLEKEKEKEGKAKSDGGACRVFDGGNMGRAKGGYTPLMKRERQEPVEVVNEKYAKRKGLDVSKMQAKDDEADE</sequence>
<dbReference type="GO" id="GO:0005737">
    <property type="term" value="C:cytoplasm"/>
    <property type="evidence" value="ECO:0007669"/>
    <property type="project" value="TreeGrafter"/>
</dbReference>
<feature type="region of interest" description="Disordered" evidence="4">
    <location>
        <begin position="238"/>
        <end position="287"/>
    </location>
</feature>
<keyword evidence="7" id="KW-1185">Reference proteome</keyword>
<dbReference type="InterPro" id="IPR020094">
    <property type="entry name" value="TruA/RsuA/RluB/E/F_N"/>
</dbReference>
<evidence type="ECO:0000256" key="3">
    <source>
        <dbReference type="ARBA" id="ARBA00023235"/>
    </source>
</evidence>
<keyword evidence="3" id="KW-0413">Isomerase</keyword>
<accession>A0A9W4XSB0</accession>
<reference evidence="6" key="1">
    <citation type="submission" date="2023-01" db="EMBL/GenBank/DDBJ databases">
        <authorList>
            <person name="Van Ghelder C."/>
            <person name="Rancurel C."/>
        </authorList>
    </citation>
    <scope>NUCLEOTIDE SEQUENCE</scope>
    <source>
        <strain evidence="6">CNCM I-4278</strain>
    </source>
</reference>
<feature type="region of interest" description="Disordered" evidence="4">
    <location>
        <begin position="81"/>
        <end position="125"/>
    </location>
</feature>
<dbReference type="GO" id="GO:1990481">
    <property type="term" value="P:mRNA pseudouridine synthesis"/>
    <property type="evidence" value="ECO:0007669"/>
    <property type="project" value="TreeGrafter"/>
</dbReference>
<evidence type="ECO:0000259" key="5">
    <source>
        <dbReference type="Pfam" id="PF01416"/>
    </source>
</evidence>
<comment type="caution">
    <text evidence="6">The sequence shown here is derived from an EMBL/GenBank/DDBJ whole genome shotgun (WGS) entry which is preliminary data.</text>
</comment>
<dbReference type="Gene3D" id="3.30.70.580">
    <property type="entry name" value="Pseudouridine synthase I, catalytic domain, N-terminal subdomain"/>
    <property type="match status" value="1"/>
</dbReference>
<protein>
    <recommendedName>
        <fullName evidence="5">Pseudouridine synthase I TruA alpha/beta domain-containing protein</fullName>
    </recommendedName>
</protein>
<dbReference type="GO" id="GO:0031119">
    <property type="term" value="P:tRNA pseudouridine synthesis"/>
    <property type="evidence" value="ECO:0007669"/>
    <property type="project" value="TreeGrafter"/>
</dbReference>
<dbReference type="Gene3D" id="3.30.70.660">
    <property type="entry name" value="Pseudouridine synthase I, catalytic domain, C-terminal subdomain"/>
    <property type="match status" value="1"/>
</dbReference>
<proteinExistence type="inferred from homology"/>
<dbReference type="SUPFAM" id="SSF55120">
    <property type="entry name" value="Pseudouridine synthase"/>
    <property type="match status" value="1"/>
</dbReference>
<dbReference type="Pfam" id="PF01416">
    <property type="entry name" value="PseudoU_synth_1"/>
    <property type="match status" value="1"/>
</dbReference>
<comment type="similarity">
    <text evidence="1">Belongs to the tRNA pseudouridine synthase TruA family.</text>
</comment>
<organism evidence="6 7">
    <name type="scientific">Periconia digitata</name>
    <dbReference type="NCBI Taxonomy" id="1303443"/>
    <lineage>
        <taxon>Eukaryota</taxon>
        <taxon>Fungi</taxon>
        <taxon>Dikarya</taxon>
        <taxon>Ascomycota</taxon>
        <taxon>Pezizomycotina</taxon>
        <taxon>Dothideomycetes</taxon>
        <taxon>Pleosporomycetidae</taxon>
        <taxon>Pleosporales</taxon>
        <taxon>Massarineae</taxon>
        <taxon>Periconiaceae</taxon>
        <taxon>Periconia</taxon>
    </lineage>
</organism>
<evidence type="ECO:0000256" key="4">
    <source>
        <dbReference type="SAM" id="MobiDB-lite"/>
    </source>
</evidence>
<evidence type="ECO:0000313" key="7">
    <source>
        <dbReference type="Proteomes" id="UP001152607"/>
    </source>
</evidence>
<dbReference type="GO" id="GO:0003723">
    <property type="term" value="F:RNA binding"/>
    <property type="evidence" value="ECO:0007669"/>
    <property type="project" value="InterPro"/>
</dbReference>
<keyword evidence="2" id="KW-0819">tRNA processing</keyword>
<feature type="compositionally biased region" description="Acidic residues" evidence="4">
    <location>
        <begin position="249"/>
        <end position="260"/>
    </location>
</feature>